<feature type="compositionally biased region" description="Gly residues" evidence="1">
    <location>
        <begin position="106"/>
        <end position="118"/>
    </location>
</feature>
<evidence type="ECO:0000313" key="4">
    <source>
        <dbReference type="Proteomes" id="UP001611339"/>
    </source>
</evidence>
<feature type="signal peptide" evidence="2">
    <location>
        <begin position="1"/>
        <end position="22"/>
    </location>
</feature>
<feature type="chain" id="PRO_5045970299" description="Lipoprotein" evidence="2">
    <location>
        <begin position="23"/>
        <end position="217"/>
    </location>
</feature>
<evidence type="ECO:0000256" key="1">
    <source>
        <dbReference type="SAM" id="MobiDB-lite"/>
    </source>
</evidence>
<dbReference type="EMBL" id="JBIRUI010000025">
    <property type="protein sequence ID" value="MFI1718708.1"/>
    <property type="molecule type" value="Genomic_DNA"/>
</dbReference>
<keyword evidence="4" id="KW-1185">Reference proteome</keyword>
<dbReference type="RefSeq" id="WP_398713359.1">
    <property type="nucleotide sequence ID" value="NZ_JBIRUI010000025.1"/>
</dbReference>
<gene>
    <name evidence="3" type="ORF">ACH407_34755</name>
</gene>
<dbReference type="PROSITE" id="PS51318">
    <property type="entry name" value="TAT"/>
    <property type="match status" value="1"/>
</dbReference>
<reference evidence="3 4" key="1">
    <citation type="submission" date="2024-10" db="EMBL/GenBank/DDBJ databases">
        <title>The Natural Products Discovery Center: Release of the First 8490 Sequenced Strains for Exploring Actinobacteria Biosynthetic Diversity.</title>
        <authorList>
            <person name="Kalkreuter E."/>
            <person name="Kautsar S.A."/>
            <person name="Yang D."/>
            <person name="Bader C.D."/>
            <person name="Teijaro C.N."/>
            <person name="Fluegel L."/>
            <person name="Davis C.M."/>
            <person name="Simpson J.R."/>
            <person name="Lauterbach L."/>
            <person name="Steele A.D."/>
            <person name="Gui C."/>
            <person name="Meng S."/>
            <person name="Li G."/>
            <person name="Viehrig K."/>
            <person name="Ye F."/>
            <person name="Su P."/>
            <person name="Kiefer A.F."/>
            <person name="Nichols A."/>
            <person name="Cepeda A.J."/>
            <person name="Yan W."/>
            <person name="Fan B."/>
            <person name="Jiang Y."/>
            <person name="Adhikari A."/>
            <person name="Zheng C.-J."/>
            <person name="Schuster L."/>
            <person name="Cowan T.M."/>
            <person name="Smanski M.J."/>
            <person name="Chevrette M.G."/>
            <person name="De Carvalho L.P.S."/>
            <person name="Shen B."/>
        </authorList>
    </citation>
    <scope>NUCLEOTIDE SEQUENCE [LARGE SCALE GENOMIC DNA]</scope>
    <source>
        <strain evidence="3 4">NPDC020602</strain>
    </source>
</reference>
<dbReference type="InterPro" id="IPR006311">
    <property type="entry name" value="TAT_signal"/>
</dbReference>
<keyword evidence="2" id="KW-0732">Signal</keyword>
<sequence length="217" mass="20676">MTTTGRRALLVAGAAAGAAALAGCTSSPGGRPPRPSAAEREAERVARAEAALRLRSVTAARDLLERYDATLAAHPALAPRLTPLRRAVAAHAKALGEGGTQAEAAGGDGAAAGGGGATAGPDGATGSATATASAKPAGATGSAAATSSAKPAASPSPVRVAADPRAALQELAAAERAASDGHSAALLTAPPEYARLLASVAAAGAAHAYLLTEGARA</sequence>
<comment type="caution">
    <text evidence="3">The sequence shown here is derived from an EMBL/GenBank/DDBJ whole genome shotgun (WGS) entry which is preliminary data.</text>
</comment>
<evidence type="ECO:0000313" key="3">
    <source>
        <dbReference type="EMBL" id="MFI1718708.1"/>
    </source>
</evidence>
<feature type="region of interest" description="Disordered" evidence="1">
    <location>
        <begin position="21"/>
        <end position="43"/>
    </location>
</feature>
<organism evidence="3 4">
    <name type="scientific">Streptomyces litmocidini</name>
    <dbReference type="NCBI Taxonomy" id="67318"/>
    <lineage>
        <taxon>Bacteria</taxon>
        <taxon>Bacillati</taxon>
        <taxon>Actinomycetota</taxon>
        <taxon>Actinomycetes</taxon>
        <taxon>Kitasatosporales</taxon>
        <taxon>Streptomycetaceae</taxon>
        <taxon>Streptomyces</taxon>
    </lineage>
</organism>
<feature type="region of interest" description="Disordered" evidence="1">
    <location>
        <begin position="98"/>
        <end position="161"/>
    </location>
</feature>
<name>A0ABW7UJ26_9ACTN</name>
<dbReference type="PROSITE" id="PS51257">
    <property type="entry name" value="PROKAR_LIPOPROTEIN"/>
    <property type="match status" value="1"/>
</dbReference>
<evidence type="ECO:0008006" key="5">
    <source>
        <dbReference type="Google" id="ProtNLM"/>
    </source>
</evidence>
<dbReference type="Proteomes" id="UP001611339">
    <property type="component" value="Unassembled WGS sequence"/>
</dbReference>
<accession>A0ABW7UJ26</accession>
<proteinExistence type="predicted"/>
<feature type="compositionally biased region" description="Low complexity" evidence="1">
    <location>
        <begin position="119"/>
        <end position="161"/>
    </location>
</feature>
<evidence type="ECO:0000256" key="2">
    <source>
        <dbReference type="SAM" id="SignalP"/>
    </source>
</evidence>
<protein>
    <recommendedName>
        <fullName evidence="5">Lipoprotein</fullName>
    </recommendedName>
</protein>